<sequence>MNTRTLCSPPALATLNLRPKSTSPFRFQSRQVVARGRASVYADLCFLTYAKNRPHPEKVSRGGEDAWFVRIDPSGGAFGVADGVGGYEEYNIDPGLYARNLMLVAEQTTAAQGQELDPQAAIAAGHASTELPGACTACVLQLDGEKNTLLAANVGDSGFRIIRNGKMVFTSPSLQHYFDCPYQLCWDGQDADIQSDTADDADLFHIELKEGDLIVAASDGLFDNVYPEDIEEVINAQMENFAGNQLQGIQAAATALSGLASEHAADEFYDSPYAKECTADEEELLKAQTDTMAKKAGAFGGLVGGVANLMQQEPCVLGGKQDDITIVLAVVVDKRRESAALTEAAKQAAEDLSEIRTRLETALKVQEAQAQAQKEKPKKTPVSGTSFTREEIEGMDKKLLQNILKQNDLPTSGKLDKLKERVMELYSL</sequence>
<comment type="catalytic activity">
    <reaction evidence="1">
        <text>O-phospho-L-seryl-[protein] + H2O = L-seryl-[protein] + phosphate</text>
        <dbReference type="Rhea" id="RHEA:20629"/>
        <dbReference type="Rhea" id="RHEA-COMP:9863"/>
        <dbReference type="Rhea" id="RHEA-COMP:11604"/>
        <dbReference type="ChEBI" id="CHEBI:15377"/>
        <dbReference type="ChEBI" id="CHEBI:29999"/>
        <dbReference type="ChEBI" id="CHEBI:43474"/>
        <dbReference type="ChEBI" id="CHEBI:83421"/>
        <dbReference type="EC" id="3.1.3.16"/>
    </reaction>
</comment>
<dbReference type="SMART" id="SM00332">
    <property type="entry name" value="PP2Cc"/>
    <property type="match status" value="1"/>
</dbReference>
<feature type="domain" description="PPM-type phosphatase" evidence="3">
    <location>
        <begin position="48"/>
        <end position="331"/>
    </location>
</feature>
<comment type="similarity">
    <text evidence="1">Belongs to the PP2C family.</text>
</comment>
<dbReference type="Proteomes" id="UP001190700">
    <property type="component" value="Unassembled WGS sequence"/>
</dbReference>
<gene>
    <name evidence="4" type="ORF">CYMTET_51185</name>
</gene>
<keyword evidence="1" id="KW-0460">Magnesium</keyword>
<keyword evidence="1" id="KW-0904">Protein phosphatase</keyword>
<dbReference type="AlphaFoldDB" id="A0AAE0BMT1"/>
<reference evidence="4 5" key="1">
    <citation type="journal article" date="2015" name="Genome Biol. Evol.">
        <title>Comparative Genomics of a Bacterivorous Green Alga Reveals Evolutionary Causalities and Consequences of Phago-Mixotrophic Mode of Nutrition.</title>
        <authorList>
            <person name="Burns J.A."/>
            <person name="Paasch A."/>
            <person name="Narechania A."/>
            <person name="Kim E."/>
        </authorList>
    </citation>
    <scope>NUCLEOTIDE SEQUENCE [LARGE SCALE GENOMIC DNA]</scope>
    <source>
        <strain evidence="4 5">PLY_AMNH</strain>
    </source>
</reference>
<comment type="cofactor">
    <cofactor evidence="1">
        <name>Mn(2+)</name>
        <dbReference type="ChEBI" id="CHEBI:29035"/>
    </cofactor>
</comment>
<dbReference type="PROSITE" id="PS51746">
    <property type="entry name" value="PPM_2"/>
    <property type="match status" value="1"/>
</dbReference>
<protein>
    <recommendedName>
        <fullName evidence="1">Protein phosphatase</fullName>
        <ecNumber evidence="1">3.1.3.16</ecNumber>
    </recommendedName>
</protein>
<dbReference type="GO" id="GO:0046872">
    <property type="term" value="F:metal ion binding"/>
    <property type="evidence" value="ECO:0007669"/>
    <property type="project" value="UniProtKB-UniRule"/>
</dbReference>
<dbReference type="InterPro" id="IPR036457">
    <property type="entry name" value="PPM-type-like_dom_sf"/>
</dbReference>
<proteinExistence type="inferred from homology"/>
<accession>A0AAE0BMT1</accession>
<dbReference type="InterPro" id="IPR001932">
    <property type="entry name" value="PPM-type_phosphatase-like_dom"/>
</dbReference>
<dbReference type="EC" id="3.1.3.16" evidence="1"/>
<dbReference type="InterPro" id="IPR039123">
    <property type="entry name" value="PPTC7"/>
</dbReference>
<name>A0AAE0BMT1_9CHLO</name>
<evidence type="ECO:0000313" key="5">
    <source>
        <dbReference type="Proteomes" id="UP001190700"/>
    </source>
</evidence>
<comment type="cofactor">
    <cofactor evidence="1">
        <name>Mg(2+)</name>
        <dbReference type="ChEBI" id="CHEBI:18420"/>
    </cofactor>
</comment>
<evidence type="ECO:0000313" key="4">
    <source>
        <dbReference type="EMBL" id="KAK3238845.1"/>
    </source>
</evidence>
<evidence type="ECO:0000259" key="3">
    <source>
        <dbReference type="PROSITE" id="PS51746"/>
    </source>
</evidence>
<evidence type="ECO:0000256" key="2">
    <source>
        <dbReference type="SAM" id="MobiDB-lite"/>
    </source>
</evidence>
<dbReference type="PANTHER" id="PTHR12320">
    <property type="entry name" value="PROTEIN PHOSPHATASE 2C"/>
    <property type="match status" value="1"/>
</dbReference>
<keyword evidence="5" id="KW-1185">Reference proteome</keyword>
<feature type="region of interest" description="Disordered" evidence="2">
    <location>
        <begin position="369"/>
        <end position="388"/>
    </location>
</feature>
<keyword evidence="1" id="KW-0479">Metal-binding</keyword>
<keyword evidence="1" id="KW-0378">Hydrolase</keyword>
<organism evidence="4 5">
    <name type="scientific">Cymbomonas tetramitiformis</name>
    <dbReference type="NCBI Taxonomy" id="36881"/>
    <lineage>
        <taxon>Eukaryota</taxon>
        <taxon>Viridiplantae</taxon>
        <taxon>Chlorophyta</taxon>
        <taxon>Pyramimonadophyceae</taxon>
        <taxon>Pyramimonadales</taxon>
        <taxon>Pyramimonadaceae</taxon>
        <taxon>Cymbomonas</taxon>
    </lineage>
</organism>
<dbReference type="PANTHER" id="PTHR12320:SF1">
    <property type="entry name" value="PROTEIN PHOSPHATASE PTC7 HOMOLOG"/>
    <property type="match status" value="1"/>
</dbReference>
<dbReference type="EMBL" id="LGRX02034092">
    <property type="protein sequence ID" value="KAK3238845.1"/>
    <property type="molecule type" value="Genomic_DNA"/>
</dbReference>
<evidence type="ECO:0000256" key="1">
    <source>
        <dbReference type="RuleBase" id="RU366020"/>
    </source>
</evidence>
<comment type="caution">
    <text evidence="4">The sequence shown here is derived from an EMBL/GenBank/DDBJ whole genome shotgun (WGS) entry which is preliminary data.</text>
</comment>
<keyword evidence="1" id="KW-0464">Manganese</keyword>
<comment type="catalytic activity">
    <reaction evidence="1">
        <text>O-phospho-L-threonyl-[protein] + H2O = L-threonyl-[protein] + phosphate</text>
        <dbReference type="Rhea" id="RHEA:47004"/>
        <dbReference type="Rhea" id="RHEA-COMP:11060"/>
        <dbReference type="Rhea" id="RHEA-COMP:11605"/>
        <dbReference type="ChEBI" id="CHEBI:15377"/>
        <dbReference type="ChEBI" id="CHEBI:30013"/>
        <dbReference type="ChEBI" id="CHEBI:43474"/>
        <dbReference type="ChEBI" id="CHEBI:61977"/>
        <dbReference type="EC" id="3.1.3.16"/>
    </reaction>
</comment>
<dbReference type="SUPFAM" id="SSF81606">
    <property type="entry name" value="PP2C-like"/>
    <property type="match status" value="1"/>
</dbReference>
<dbReference type="GO" id="GO:0004722">
    <property type="term" value="F:protein serine/threonine phosphatase activity"/>
    <property type="evidence" value="ECO:0007669"/>
    <property type="project" value="UniProtKB-EC"/>
</dbReference>
<dbReference type="Gene3D" id="3.60.40.10">
    <property type="entry name" value="PPM-type phosphatase domain"/>
    <property type="match status" value="1"/>
</dbReference>